<feature type="transmembrane region" description="Helical" evidence="7">
    <location>
        <begin position="448"/>
        <end position="469"/>
    </location>
</feature>
<keyword evidence="3 7" id="KW-0812">Transmembrane</keyword>
<evidence type="ECO:0000313" key="10">
    <source>
        <dbReference type="Proteomes" id="UP001597181"/>
    </source>
</evidence>
<feature type="transmembrane region" description="Helical" evidence="7">
    <location>
        <begin position="344"/>
        <end position="369"/>
    </location>
</feature>
<name>A0ABW3TLU6_9MICO</name>
<dbReference type="Pfam" id="PF02687">
    <property type="entry name" value="FtsX"/>
    <property type="match status" value="1"/>
</dbReference>
<accession>A0ABW3TLU6</accession>
<feature type="transmembrane region" description="Helical" evidence="7">
    <location>
        <begin position="980"/>
        <end position="1000"/>
    </location>
</feature>
<evidence type="ECO:0000256" key="3">
    <source>
        <dbReference type="ARBA" id="ARBA00022692"/>
    </source>
</evidence>
<gene>
    <name evidence="9" type="ORF">ACFQ3U_01575</name>
</gene>
<dbReference type="RefSeq" id="WP_343958915.1">
    <property type="nucleotide sequence ID" value="NZ_BAAAKZ010000003.1"/>
</dbReference>
<comment type="subcellular location">
    <subcellularLocation>
        <location evidence="1">Cell membrane</location>
        <topology evidence="1">Multi-pass membrane protein</topology>
    </subcellularLocation>
</comment>
<reference evidence="10" key="1">
    <citation type="journal article" date="2019" name="Int. J. Syst. Evol. Microbiol.">
        <title>The Global Catalogue of Microorganisms (GCM) 10K type strain sequencing project: providing services to taxonomists for standard genome sequencing and annotation.</title>
        <authorList>
            <consortium name="The Broad Institute Genomics Platform"/>
            <consortium name="The Broad Institute Genome Sequencing Center for Infectious Disease"/>
            <person name="Wu L."/>
            <person name="Ma J."/>
        </authorList>
    </citation>
    <scope>NUCLEOTIDE SEQUENCE [LARGE SCALE GENOMIC DNA]</scope>
    <source>
        <strain evidence="10">CCUG 50213</strain>
    </source>
</reference>
<evidence type="ECO:0000256" key="5">
    <source>
        <dbReference type="ARBA" id="ARBA00023136"/>
    </source>
</evidence>
<keyword evidence="10" id="KW-1185">Reference proteome</keyword>
<evidence type="ECO:0000256" key="1">
    <source>
        <dbReference type="ARBA" id="ARBA00004651"/>
    </source>
</evidence>
<protein>
    <submittedName>
        <fullName evidence="9">FtsX-like permease family protein</fullName>
    </submittedName>
</protein>
<feature type="transmembrane region" description="Helical" evidence="7">
    <location>
        <begin position="497"/>
        <end position="523"/>
    </location>
</feature>
<evidence type="ECO:0000256" key="7">
    <source>
        <dbReference type="SAM" id="Phobius"/>
    </source>
</evidence>
<keyword evidence="4 7" id="KW-1133">Transmembrane helix</keyword>
<dbReference type="InterPro" id="IPR050250">
    <property type="entry name" value="Macrolide_Exporter_MacB"/>
</dbReference>
<feature type="transmembrane region" description="Helical" evidence="7">
    <location>
        <begin position="937"/>
        <end position="960"/>
    </location>
</feature>
<proteinExistence type="inferred from homology"/>
<dbReference type="PANTHER" id="PTHR30572">
    <property type="entry name" value="MEMBRANE COMPONENT OF TRANSPORTER-RELATED"/>
    <property type="match status" value="1"/>
</dbReference>
<feature type="domain" description="ABC3 transporter permease C-terminal" evidence="8">
    <location>
        <begin position="350"/>
        <end position="480"/>
    </location>
</feature>
<keyword evidence="5 7" id="KW-0472">Membrane</keyword>
<keyword evidence="2" id="KW-1003">Cell membrane</keyword>
<comment type="caution">
    <text evidence="9">The sequence shown here is derived from an EMBL/GenBank/DDBJ whole genome shotgun (WGS) entry which is preliminary data.</text>
</comment>
<dbReference type="InterPro" id="IPR003838">
    <property type="entry name" value="ABC3_permease_C"/>
</dbReference>
<dbReference type="PANTHER" id="PTHR30572:SF4">
    <property type="entry name" value="ABC TRANSPORTER PERMEASE YTRF"/>
    <property type="match status" value="1"/>
</dbReference>
<evidence type="ECO:0000256" key="2">
    <source>
        <dbReference type="ARBA" id="ARBA00022475"/>
    </source>
</evidence>
<evidence type="ECO:0000259" key="8">
    <source>
        <dbReference type="Pfam" id="PF02687"/>
    </source>
</evidence>
<evidence type="ECO:0000256" key="6">
    <source>
        <dbReference type="ARBA" id="ARBA00038076"/>
    </source>
</evidence>
<feature type="transmembrane region" description="Helical" evidence="7">
    <location>
        <begin position="883"/>
        <end position="908"/>
    </location>
</feature>
<comment type="similarity">
    <text evidence="6">Belongs to the ABC-4 integral membrane protein family.</text>
</comment>
<evidence type="ECO:0000313" key="9">
    <source>
        <dbReference type="EMBL" id="MFD1200584.1"/>
    </source>
</evidence>
<evidence type="ECO:0000256" key="4">
    <source>
        <dbReference type="ARBA" id="ARBA00022989"/>
    </source>
</evidence>
<dbReference type="Proteomes" id="UP001597181">
    <property type="component" value="Unassembled WGS sequence"/>
</dbReference>
<feature type="transmembrane region" description="Helical" evidence="7">
    <location>
        <begin position="543"/>
        <end position="566"/>
    </location>
</feature>
<feature type="transmembrane region" description="Helical" evidence="7">
    <location>
        <begin position="603"/>
        <end position="623"/>
    </location>
</feature>
<dbReference type="EMBL" id="JBHTLY010000001">
    <property type="protein sequence ID" value="MFD1200584.1"/>
    <property type="molecule type" value="Genomic_DNA"/>
</dbReference>
<sequence>MSRRTSGDGARAWRPALRLARRDSRRHRARTVLAATLIALPIAALVAFIGVTASDTPSSEQALRGIPEGADAVITATAISRDAPPFVQLPEGPPGPWMDDAEVLPAGSEDVANVLDPDTELHEYWKSPKLIASVDLGLAPGEQRSAGAEAAGLDAIAFDRLGTVELTEAEPGALSLLVPDLSAGTLPGDANELVVSAALAERLALSPGDTVTLLAPPDAGWRSTDGNTAAAMQDSEHGFRVVGVAAQGAGGAESAAAAGTPAGTPAAGAAAAWALPGWLSGLVDDLPEGIQRHWLATGGDVTWEQTKALNEAQAFAVSRHVLTNYPPASELYPVPLNVGAYIEAVVGIIAMGVVGGLLVLFLVTPAFAVSAEQSRRSLGLAAAAGAAPRDLRRIILSQGIVLGAIGGLAGLALGVGAAVGVTAWFERLAADSGTMAQQYSLASLLTHFPWWVLPVAWPLAVGLGALAALPPARTAARMAPVDALRDRRPAAPSRGRIARLVAALGGPALIALAVGLGLIGFTVPLGEIEMDPELGMRGTAPAGAQTLGLLVAAALICGAAGLALSARAIIGWLGTRGGRARPALRLALRDAADHPSRSVPATLGVMFALAAAAFTLVTGASLVSNMRDSGTTLEWNGTFMVGPAVGVSDDFDRLLATAAVDDIRSDTPEVTGSKPIFEVARASALQLQPFRPAASACEWDEVPHVSSATRPGAELKCVNQMSGAGFNPGFRIGGLIAQSNVFLFSGDAVRATGMPGAEAAAQVLDAGGAVVNDATFISEAGTVRVGVDPDMLADEADTDEFVEVPGAYLRGLGTPFVVSPGTARALGVDATHYLGEIATVSTPLSDSELFGLLDRPAFQSLARVSIPDSTSRLAPANDPVTLAVVWSVPALLGLVAVAAATVAVLLAATQGRRDAATMHAVGAGRGTLARLGVARAAVMLGVGLPLGIAGGIAAGSYQVAWNRHIEASGAWLDTVMMWDTQFTVGLAVLVAALAAALLVARSPRSFVRRGLD</sequence>
<organism evidence="9 10">
    <name type="scientific">Leucobacter albus</name>
    <dbReference type="NCBI Taxonomy" id="272210"/>
    <lineage>
        <taxon>Bacteria</taxon>
        <taxon>Bacillati</taxon>
        <taxon>Actinomycetota</taxon>
        <taxon>Actinomycetes</taxon>
        <taxon>Micrococcales</taxon>
        <taxon>Microbacteriaceae</taxon>
        <taxon>Leucobacter</taxon>
    </lineage>
</organism>
<feature type="transmembrane region" description="Helical" evidence="7">
    <location>
        <begin position="399"/>
        <end position="425"/>
    </location>
</feature>